<name>A0A7C5L4N5_AQUAO</name>
<evidence type="ECO:0000313" key="1">
    <source>
        <dbReference type="EMBL" id="HHJ63311.1"/>
    </source>
</evidence>
<dbReference type="Gene3D" id="1.20.120.330">
    <property type="entry name" value="Nucleotidyltransferases domain 2"/>
    <property type="match status" value="1"/>
</dbReference>
<protein>
    <recommendedName>
        <fullName evidence="2">HEPN domain-containing protein</fullName>
    </recommendedName>
</protein>
<reference evidence="1" key="1">
    <citation type="journal article" date="2020" name="mSystems">
        <title>Genome- and Community-Level Interaction Insights into Carbon Utilization and Element Cycling Functions of Hydrothermarchaeota in Hydrothermal Sediment.</title>
        <authorList>
            <person name="Zhou Z."/>
            <person name="Liu Y."/>
            <person name="Xu W."/>
            <person name="Pan J."/>
            <person name="Luo Z.H."/>
            <person name="Li M."/>
        </authorList>
    </citation>
    <scope>NUCLEOTIDE SEQUENCE [LARGE SCALE GENOMIC DNA]</scope>
    <source>
        <strain evidence="1">HyVt-501</strain>
    </source>
</reference>
<dbReference type="EMBL" id="DRNB01000008">
    <property type="protein sequence ID" value="HHJ63311.1"/>
    <property type="molecule type" value="Genomic_DNA"/>
</dbReference>
<dbReference type="Proteomes" id="UP000885792">
    <property type="component" value="Unassembled WGS sequence"/>
</dbReference>
<evidence type="ECO:0008006" key="2">
    <source>
        <dbReference type="Google" id="ProtNLM"/>
    </source>
</evidence>
<proteinExistence type="predicted"/>
<sequence length="96" mass="11323">MREVWLRRAVSTLYYGVLHEVIAFLEEGGVRVNRNYRVHETVRTLLSNRIPKAGIWMGKLHKLRTFADYDIDKPFTYSDYKNALQLAKLVLREVGR</sequence>
<comment type="caution">
    <text evidence="1">The sequence shown here is derived from an EMBL/GenBank/DDBJ whole genome shotgun (WGS) entry which is preliminary data.</text>
</comment>
<dbReference type="AlphaFoldDB" id="A0A7C5L4N5"/>
<accession>A0A7C5L4N5</accession>
<organism evidence="1">
    <name type="scientific">Aquifex aeolicus</name>
    <dbReference type="NCBI Taxonomy" id="63363"/>
    <lineage>
        <taxon>Bacteria</taxon>
        <taxon>Pseudomonadati</taxon>
        <taxon>Aquificota</taxon>
        <taxon>Aquificia</taxon>
        <taxon>Aquificales</taxon>
        <taxon>Aquificaceae</taxon>
        <taxon>Aquifex</taxon>
    </lineage>
</organism>
<gene>
    <name evidence="1" type="ORF">ENJ61_00225</name>
</gene>